<evidence type="ECO:0000313" key="10">
    <source>
        <dbReference type="Proteomes" id="UP000253153"/>
    </source>
</evidence>
<dbReference type="Pfam" id="PF01794">
    <property type="entry name" value="Ferric_reduct"/>
    <property type="match status" value="1"/>
</dbReference>
<reference evidence="9 10" key="1">
    <citation type="submission" date="2018-06" db="EMBL/GenBank/DDBJ databases">
        <title>Fusarium incarnatum-equiseti species complex species 28.</title>
        <authorList>
            <person name="Gardiner D.M."/>
        </authorList>
    </citation>
    <scope>NUCLEOTIDE SEQUENCE [LARGE SCALE GENOMIC DNA]</scope>
    <source>
        <strain evidence="9 10">FIESC_28</strain>
    </source>
</reference>
<dbReference type="EMBL" id="QKXC01000039">
    <property type="protein sequence ID" value="RBR25384.1"/>
    <property type="molecule type" value="Genomic_DNA"/>
</dbReference>
<evidence type="ECO:0000259" key="8">
    <source>
        <dbReference type="Pfam" id="PF01794"/>
    </source>
</evidence>
<dbReference type="PANTHER" id="PTHR32361">
    <property type="entry name" value="FERRIC/CUPRIC REDUCTASE TRANSMEMBRANE COMPONENT"/>
    <property type="match status" value="1"/>
</dbReference>
<dbReference type="RefSeq" id="XP_031019975.1">
    <property type="nucleotide sequence ID" value="XM_031155971.1"/>
</dbReference>
<dbReference type="GO" id="GO:0005886">
    <property type="term" value="C:plasma membrane"/>
    <property type="evidence" value="ECO:0007669"/>
    <property type="project" value="TreeGrafter"/>
</dbReference>
<feature type="transmembrane region" description="Helical" evidence="7">
    <location>
        <begin position="262"/>
        <end position="280"/>
    </location>
</feature>
<keyword evidence="5" id="KW-0406">Ion transport</keyword>
<keyword evidence="6 7" id="KW-0472">Membrane</keyword>
<dbReference type="Gene3D" id="3.40.50.80">
    <property type="entry name" value="Nucleotide-binding domain of ferredoxin-NADP reductase (FNR) module"/>
    <property type="match status" value="1"/>
</dbReference>
<evidence type="ECO:0000256" key="7">
    <source>
        <dbReference type="SAM" id="Phobius"/>
    </source>
</evidence>
<dbReference type="Proteomes" id="UP000253153">
    <property type="component" value="Unassembled WGS sequence"/>
</dbReference>
<sequence>MTQVFALAALIFTLAISAGISIALINVDCYSTFCSEGPFTFETRVHITVYYAFLATLVILLLLRTSTQHIANFHIAHELPLVGKRVTLGGLLTSLAILTVTLCSTIYWLPAHDELWGYKTNPLDWASAKLQLTITGVTGHYADILLGLLLIPVSRNSLVGQAFYLHQSTLLFTHKAVSYMFSLSVIVHGVAYMLHANDSSRNDDKGRHEAFAVGNPALTVAESKQLGGWFSLTYYVGIAAILPVLIILVTSMPWIRRRHYNLFYFSHVILGTLTIVASCLHASTNFYLLLPGLLLWIADWIRRLFFGEAKGLASKTPAVLEIAENGWLRVSLLPNRAIFGPPLLYYYLNFPSISKVQTHAFTAVAHPTNNGGPVFLIQPEAKEKEWTWKSKALIQRPRATLRLDARVEGPYPVSDANFATASHIVCIVGGSGITGALSLAHWWLETRPANTRFDLVWTARHRETTRLAEWQNLEEVAKTASGFTVTTHVSSENGRLDAGQALRQALSGRRTDGSGWVYSSGPPALLSATERACVEFQKDHRNKDNEKGWTVHDLSWYMARWEV</sequence>
<dbReference type="InterPro" id="IPR039261">
    <property type="entry name" value="FNR_nucleotide-bd"/>
</dbReference>
<evidence type="ECO:0000256" key="3">
    <source>
        <dbReference type="ARBA" id="ARBA00022692"/>
    </source>
</evidence>
<comment type="caution">
    <text evidence="9">The sequence shown here is derived from an EMBL/GenBank/DDBJ whole genome shotgun (WGS) entry which is preliminary data.</text>
</comment>
<dbReference type="InterPro" id="IPR051410">
    <property type="entry name" value="Ferric/Cupric_Reductase"/>
</dbReference>
<feature type="transmembrane region" description="Helical" evidence="7">
    <location>
        <begin position="47"/>
        <end position="65"/>
    </location>
</feature>
<feature type="transmembrane region" description="Helical" evidence="7">
    <location>
        <begin position="86"/>
        <end position="110"/>
    </location>
</feature>
<organism evidence="9 10">
    <name type="scientific">Fusarium coffeatum</name>
    <dbReference type="NCBI Taxonomy" id="231269"/>
    <lineage>
        <taxon>Eukaryota</taxon>
        <taxon>Fungi</taxon>
        <taxon>Dikarya</taxon>
        <taxon>Ascomycota</taxon>
        <taxon>Pezizomycotina</taxon>
        <taxon>Sordariomycetes</taxon>
        <taxon>Hypocreomycetidae</taxon>
        <taxon>Hypocreales</taxon>
        <taxon>Nectriaceae</taxon>
        <taxon>Fusarium</taxon>
        <taxon>Fusarium incarnatum-equiseti species complex</taxon>
    </lineage>
</organism>
<dbReference type="OrthoDB" id="10006946at2759"/>
<dbReference type="GO" id="GO:0000293">
    <property type="term" value="F:ferric-chelate reductase activity"/>
    <property type="evidence" value="ECO:0007669"/>
    <property type="project" value="TreeGrafter"/>
</dbReference>
<dbReference type="GO" id="GO:0015677">
    <property type="term" value="P:copper ion import"/>
    <property type="evidence" value="ECO:0007669"/>
    <property type="project" value="TreeGrafter"/>
</dbReference>
<keyword evidence="3 7" id="KW-0812">Transmembrane</keyword>
<evidence type="ECO:0000256" key="1">
    <source>
        <dbReference type="ARBA" id="ARBA00004141"/>
    </source>
</evidence>
<keyword evidence="2" id="KW-0813">Transport</keyword>
<protein>
    <recommendedName>
        <fullName evidence="8">Ferric oxidoreductase domain-containing protein</fullName>
    </recommendedName>
</protein>
<name>A0A366S7U5_9HYPO</name>
<feature type="transmembrane region" description="Helical" evidence="7">
    <location>
        <begin position="130"/>
        <end position="151"/>
    </location>
</feature>
<comment type="subcellular location">
    <subcellularLocation>
        <location evidence="1">Membrane</location>
        <topology evidence="1">Multi-pass membrane protein</topology>
    </subcellularLocation>
</comment>
<dbReference type="AlphaFoldDB" id="A0A366S7U5"/>
<feature type="transmembrane region" description="Helical" evidence="7">
    <location>
        <begin position="232"/>
        <end position="255"/>
    </location>
</feature>
<dbReference type="CDD" id="cd06186">
    <property type="entry name" value="NOX_Duox_like_FAD_NADP"/>
    <property type="match status" value="1"/>
</dbReference>
<dbReference type="PANTHER" id="PTHR32361:SF9">
    <property type="entry name" value="FERRIC REDUCTASE TRANSMEMBRANE COMPONENT 3-RELATED"/>
    <property type="match status" value="1"/>
</dbReference>
<evidence type="ECO:0000313" key="9">
    <source>
        <dbReference type="EMBL" id="RBR25384.1"/>
    </source>
</evidence>
<evidence type="ECO:0000256" key="5">
    <source>
        <dbReference type="ARBA" id="ARBA00023065"/>
    </source>
</evidence>
<gene>
    <name evidence="9" type="ORF">FIESC28_01821</name>
</gene>
<evidence type="ECO:0000256" key="6">
    <source>
        <dbReference type="ARBA" id="ARBA00023136"/>
    </source>
</evidence>
<evidence type="ECO:0000256" key="2">
    <source>
        <dbReference type="ARBA" id="ARBA00022448"/>
    </source>
</evidence>
<keyword evidence="4 7" id="KW-1133">Transmembrane helix</keyword>
<feature type="transmembrane region" description="Helical" evidence="7">
    <location>
        <begin position="172"/>
        <end position="194"/>
    </location>
</feature>
<accession>A0A366S7U5</accession>
<dbReference type="GO" id="GO:0006826">
    <property type="term" value="P:iron ion transport"/>
    <property type="evidence" value="ECO:0007669"/>
    <property type="project" value="TreeGrafter"/>
</dbReference>
<evidence type="ECO:0000256" key="4">
    <source>
        <dbReference type="ARBA" id="ARBA00022989"/>
    </source>
</evidence>
<feature type="domain" description="Ferric oxidoreductase" evidence="8">
    <location>
        <begin position="138"/>
        <end position="276"/>
    </location>
</feature>
<dbReference type="SUPFAM" id="SSF52343">
    <property type="entry name" value="Ferredoxin reductase-like, C-terminal NADP-linked domain"/>
    <property type="match status" value="1"/>
</dbReference>
<dbReference type="GeneID" id="41991267"/>
<dbReference type="InterPro" id="IPR013130">
    <property type="entry name" value="Fe3_Rdtase_TM_dom"/>
</dbReference>
<dbReference type="GO" id="GO:0006879">
    <property type="term" value="P:intracellular iron ion homeostasis"/>
    <property type="evidence" value="ECO:0007669"/>
    <property type="project" value="TreeGrafter"/>
</dbReference>
<proteinExistence type="predicted"/>
<keyword evidence="10" id="KW-1185">Reference proteome</keyword>